<reference evidence="3 4" key="1">
    <citation type="submission" date="2020-10" db="EMBL/GenBank/DDBJ databases">
        <title>The genome sequence of Chitinilyticum litopenaei 4Y14.</title>
        <authorList>
            <person name="Liu Y."/>
        </authorList>
    </citation>
    <scope>NUCLEOTIDE SEQUENCE [LARGE SCALE GENOMIC DNA]</scope>
    <source>
        <strain evidence="3 4">4Y14</strain>
    </source>
</reference>
<dbReference type="Gene3D" id="1.10.286.20">
    <property type="match status" value="1"/>
</dbReference>
<feature type="domain" description="Transcription elongation factor GreA/GreB C-terminal" evidence="1">
    <location>
        <begin position="51"/>
        <end position="125"/>
    </location>
</feature>
<keyword evidence="3" id="KW-0418">Kinase</keyword>
<organism evidence="3 4">
    <name type="scientific">Chitinilyticum piscinae</name>
    <dbReference type="NCBI Taxonomy" id="2866724"/>
    <lineage>
        <taxon>Bacteria</taxon>
        <taxon>Pseudomonadati</taxon>
        <taxon>Pseudomonadota</taxon>
        <taxon>Betaproteobacteria</taxon>
        <taxon>Neisseriales</taxon>
        <taxon>Chitinibacteraceae</taxon>
        <taxon>Chitinilyticum</taxon>
    </lineage>
</organism>
<dbReference type="GO" id="GO:0016301">
    <property type="term" value="F:kinase activity"/>
    <property type="evidence" value="ECO:0007669"/>
    <property type="project" value="UniProtKB-KW"/>
</dbReference>
<protein>
    <submittedName>
        <fullName evidence="3">Nucleoside diphosphate kinase regulator</fullName>
    </submittedName>
</protein>
<evidence type="ECO:0000313" key="4">
    <source>
        <dbReference type="Proteomes" id="UP000604481"/>
    </source>
</evidence>
<dbReference type="InterPro" id="IPR029462">
    <property type="entry name" value="Rnk_N"/>
</dbReference>
<sequence length="137" mass="14612">MTTLPPITVSSLDSARLHALLELLPASAFAEAEALETELARAAVLEPQDMPPDVVTMRSTARFVMQPGGKEFELTLCYPDELDGSPGKVSVTAPVGSALLGLSVGQSISWPAPGGRQVTVRLQEVTWQPERAGFLRL</sequence>
<gene>
    <name evidence="3" type="primary">rnk</name>
    <name evidence="3" type="ORF">INR99_17135</name>
</gene>
<evidence type="ECO:0000259" key="1">
    <source>
        <dbReference type="Pfam" id="PF01272"/>
    </source>
</evidence>
<dbReference type="GO" id="GO:0003677">
    <property type="term" value="F:DNA binding"/>
    <property type="evidence" value="ECO:0007669"/>
    <property type="project" value="InterPro"/>
</dbReference>
<dbReference type="InterPro" id="IPR001437">
    <property type="entry name" value="Tscrpt_elong_fac_GreA/B_C"/>
</dbReference>
<feature type="domain" description="Regulator of nucleoside diphosphate kinase N-terminal" evidence="2">
    <location>
        <begin position="5"/>
        <end position="44"/>
    </location>
</feature>
<dbReference type="NCBIfam" id="NF004396">
    <property type="entry name" value="PRK05753.1"/>
    <property type="match status" value="1"/>
</dbReference>
<accession>A0A8J7G2Z7</accession>
<dbReference type="SUPFAM" id="SSF54534">
    <property type="entry name" value="FKBP-like"/>
    <property type="match status" value="1"/>
</dbReference>
<dbReference type="PANTHER" id="PTHR30437:SF5">
    <property type="entry name" value="REGULATOR OF NUCLEOSIDE DIPHOSPHATE KINASE"/>
    <property type="match status" value="1"/>
</dbReference>
<dbReference type="PANTHER" id="PTHR30437">
    <property type="entry name" value="TRANSCRIPTION ELONGATION FACTOR GREA"/>
    <property type="match status" value="1"/>
</dbReference>
<name>A0A8J7G2Z7_9NEIS</name>
<evidence type="ECO:0000313" key="3">
    <source>
        <dbReference type="EMBL" id="MBE9611045.1"/>
    </source>
</evidence>
<dbReference type="GO" id="GO:0006354">
    <property type="term" value="P:DNA-templated transcription elongation"/>
    <property type="evidence" value="ECO:0007669"/>
    <property type="project" value="TreeGrafter"/>
</dbReference>
<dbReference type="InterPro" id="IPR036953">
    <property type="entry name" value="GreA/GreB_C_sf"/>
</dbReference>
<comment type="caution">
    <text evidence="3">The sequence shown here is derived from an EMBL/GenBank/DDBJ whole genome shotgun (WGS) entry which is preliminary data.</text>
</comment>
<evidence type="ECO:0000259" key="2">
    <source>
        <dbReference type="Pfam" id="PF14760"/>
    </source>
</evidence>
<dbReference type="AlphaFoldDB" id="A0A8J7G2Z7"/>
<dbReference type="Pfam" id="PF14760">
    <property type="entry name" value="Rnk_N"/>
    <property type="match status" value="1"/>
</dbReference>
<dbReference type="Gene3D" id="3.10.50.30">
    <property type="entry name" value="Transcription elongation factor, GreA/GreB, C-terminal domain"/>
    <property type="match status" value="1"/>
</dbReference>
<dbReference type="EMBL" id="JADFUA010000021">
    <property type="protein sequence ID" value="MBE9611045.1"/>
    <property type="molecule type" value="Genomic_DNA"/>
</dbReference>
<dbReference type="Pfam" id="PF01272">
    <property type="entry name" value="GreA_GreB"/>
    <property type="match status" value="1"/>
</dbReference>
<keyword evidence="4" id="KW-1185">Reference proteome</keyword>
<dbReference type="RefSeq" id="WP_194117561.1">
    <property type="nucleotide sequence ID" value="NZ_JADFUA010000021.1"/>
</dbReference>
<dbReference type="InterPro" id="IPR023459">
    <property type="entry name" value="Tscrpt_elong_fac_GreA/B_fam"/>
</dbReference>
<proteinExistence type="predicted"/>
<dbReference type="GO" id="GO:0032784">
    <property type="term" value="P:regulation of DNA-templated transcription elongation"/>
    <property type="evidence" value="ECO:0007669"/>
    <property type="project" value="InterPro"/>
</dbReference>
<dbReference type="Proteomes" id="UP000604481">
    <property type="component" value="Unassembled WGS sequence"/>
</dbReference>
<dbReference type="GO" id="GO:0070063">
    <property type="term" value="F:RNA polymerase binding"/>
    <property type="evidence" value="ECO:0007669"/>
    <property type="project" value="InterPro"/>
</dbReference>
<keyword evidence="3" id="KW-0808">Transferase</keyword>